<evidence type="ECO:0000256" key="2">
    <source>
        <dbReference type="ARBA" id="ARBA00012534"/>
    </source>
</evidence>
<dbReference type="InterPro" id="IPR000673">
    <property type="entry name" value="Sig_transdc_resp-reg_Me-estase"/>
</dbReference>
<dbReference type="GO" id="GO:0006935">
    <property type="term" value="P:chemotaxis"/>
    <property type="evidence" value="ECO:0007669"/>
    <property type="project" value="UniProtKB-UniRule"/>
</dbReference>
<dbReference type="Pfam" id="PF01339">
    <property type="entry name" value="CheB_methylest"/>
    <property type="match status" value="1"/>
</dbReference>
<evidence type="ECO:0000256" key="4">
    <source>
        <dbReference type="ARBA" id="ARBA00022679"/>
    </source>
</evidence>
<dbReference type="SMART" id="SM00138">
    <property type="entry name" value="MeTrc"/>
    <property type="match status" value="1"/>
</dbReference>
<evidence type="ECO:0000256" key="1">
    <source>
        <dbReference type="ARBA" id="ARBA00001541"/>
    </source>
</evidence>
<dbReference type="EMBL" id="NRSD01000020">
    <property type="protein sequence ID" value="MBK1646133.1"/>
    <property type="molecule type" value="Genomic_DNA"/>
</dbReference>
<dbReference type="GO" id="GO:0005737">
    <property type="term" value="C:cytoplasm"/>
    <property type="evidence" value="ECO:0007669"/>
    <property type="project" value="InterPro"/>
</dbReference>
<dbReference type="SUPFAM" id="SSF55785">
    <property type="entry name" value="PYP-like sensor domain (PAS domain)"/>
    <property type="match status" value="2"/>
</dbReference>
<keyword evidence="7" id="KW-0175">Coiled coil</keyword>
<evidence type="ECO:0000313" key="12">
    <source>
        <dbReference type="EMBL" id="MBK1646133.1"/>
    </source>
</evidence>
<organism evidence="12 13">
    <name type="scientific">Thiocapsa imhoffii</name>
    <dbReference type="NCBI Taxonomy" id="382777"/>
    <lineage>
        <taxon>Bacteria</taxon>
        <taxon>Pseudomonadati</taxon>
        <taxon>Pseudomonadota</taxon>
        <taxon>Gammaproteobacteria</taxon>
        <taxon>Chromatiales</taxon>
        <taxon>Chromatiaceae</taxon>
        <taxon>Thiocapsa</taxon>
    </lineage>
</organism>
<feature type="active site" evidence="6">
    <location>
        <position position="57"/>
    </location>
</feature>
<name>A0A9X0WK92_9GAMM</name>
<dbReference type="InterPro" id="IPR000014">
    <property type="entry name" value="PAS"/>
</dbReference>
<dbReference type="Pfam" id="PF01739">
    <property type="entry name" value="CheR"/>
    <property type="match status" value="1"/>
</dbReference>
<keyword evidence="5" id="KW-0949">S-adenosyl-L-methionine</keyword>
<dbReference type="GO" id="GO:0032259">
    <property type="term" value="P:methylation"/>
    <property type="evidence" value="ECO:0007669"/>
    <property type="project" value="UniProtKB-KW"/>
</dbReference>
<dbReference type="SUPFAM" id="SSF47757">
    <property type="entry name" value="Chemotaxis receptor methyltransferase CheR, N-terminal domain"/>
    <property type="match status" value="1"/>
</dbReference>
<dbReference type="PROSITE" id="PS50112">
    <property type="entry name" value="PAS"/>
    <property type="match status" value="1"/>
</dbReference>
<dbReference type="PROSITE" id="PS50122">
    <property type="entry name" value="CHEB"/>
    <property type="match status" value="1"/>
</dbReference>
<feature type="active site" evidence="6">
    <location>
        <position position="84"/>
    </location>
</feature>
<feature type="domain" description="PAS" evidence="9">
    <location>
        <begin position="898"/>
        <end position="967"/>
    </location>
</feature>
<evidence type="ECO:0000259" key="11">
    <source>
        <dbReference type="PROSITE" id="PS50123"/>
    </source>
</evidence>
<feature type="domain" description="CheR-type methyltransferase" evidence="11">
    <location>
        <begin position="242"/>
        <end position="525"/>
    </location>
</feature>
<dbReference type="InterPro" id="IPR029063">
    <property type="entry name" value="SAM-dependent_MTases_sf"/>
</dbReference>
<dbReference type="PRINTS" id="PR00996">
    <property type="entry name" value="CHERMTFRASE"/>
</dbReference>
<dbReference type="InterPro" id="IPR035965">
    <property type="entry name" value="PAS-like_dom_sf"/>
</dbReference>
<dbReference type="PANTHER" id="PTHR24422:SF27">
    <property type="entry name" value="PROTEIN-GLUTAMATE O-METHYLTRANSFERASE"/>
    <property type="match status" value="1"/>
</dbReference>
<dbReference type="CDD" id="cd00130">
    <property type="entry name" value="PAS"/>
    <property type="match status" value="1"/>
</dbReference>
<dbReference type="EC" id="2.1.1.80" evidence="2"/>
<keyword evidence="4" id="KW-0808">Transferase</keyword>
<dbReference type="SMART" id="SM00091">
    <property type="entry name" value="PAS"/>
    <property type="match status" value="2"/>
</dbReference>
<accession>A0A9X0WK92</accession>
<feature type="coiled-coil region" evidence="7">
    <location>
        <begin position="709"/>
        <end position="782"/>
    </location>
</feature>
<dbReference type="GO" id="GO:0006355">
    <property type="term" value="P:regulation of DNA-templated transcription"/>
    <property type="evidence" value="ECO:0007669"/>
    <property type="project" value="InterPro"/>
</dbReference>
<dbReference type="InterPro" id="IPR036804">
    <property type="entry name" value="CheR_N_sf"/>
</dbReference>
<dbReference type="NCBIfam" id="TIGR00229">
    <property type="entry name" value="sensory_box"/>
    <property type="match status" value="1"/>
</dbReference>
<dbReference type="PANTHER" id="PTHR24422">
    <property type="entry name" value="CHEMOTAXIS PROTEIN METHYLTRANSFERASE"/>
    <property type="match status" value="1"/>
</dbReference>
<dbReference type="Pfam" id="PF13596">
    <property type="entry name" value="PAS_10"/>
    <property type="match status" value="1"/>
</dbReference>
<dbReference type="Pfam" id="PF03705">
    <property type="entry name" value="CheR_N"/>
    <property type="match status" value="1"/>
</dbReference>
<dbReference type="InterPro" id="IPR022642">
    <property type="entry name" value="CheR_C"/>
</dbReference>
<protein>
    <recommendedName>
        <fullName evidence="2">protein-glutamate O-methyltransferase</fullName>
        <ecNumber evidence="2">2.1.1.80</ecNumber>
    </recommendedName>
</protein>
<reference evidence="12 13" key="1">
    <citation type="journal article" date="2020" name="Microorganisms">
        <title>Osmotic Adaptation and Compatible Solute Biosynthesis of Phototrophic Bacteria as Revealed from Genome Analyses.</title>
        <authorList>
            <person name="Imhoff J.F."/>
            <person name="Rahn T."/>
            <person name="Kunzel S."/>
            <person name="Keller A."/>
            <person name="Neulinger S.C."/>
        </authorList>
    </citation>
    <scope>NUCLEOTIDE SEQUENCE [LARGE SCALE GENOMIC DNA]</scope>
    <source>
        <strain evidence="12 13">DSM 21303</strain>
    </source>
</reference>
<dbReference type="AlphaFoldDB" id="A0A9X0WK92"/>
<evidence type="ECO:0000256" key="3">
    <source>
        <dbReference type="ARBA" id="ARBA00022603"/>
    </source>
</evidence>
<evidence type="ECO:0000256" key="6">
    <source>
        <dbReference type="PROSITE-ProRule" id="PRU00050"/>
    </source>
</evidence>
<dbReference type="GO" id="GO:0008983">
    <property type="term" value="F:protein-glutamate O-methyltransferase activity"/>
    <property type="evidence" value="ECO:0007669"/>
    <property type="project" value="UniProtKB-EC"/>
</dbReference>
<dbReference type="Gene3D" id="1.10.155.10">
    <property type="entry name" value="Chemotaxis receptor methyltransferase CheR, N-terminal domain"/>
    <property type="match status" value="1"/>
</dbReference>
<sequence>MSSTAPKQERSAPQCASESAREAESKASETCALLGVTEDSPITVADPGCPIVGIGASAGGLDAFRRLLGRLPPDAGLAYVLVQHLDPDHTSLLATLLAGATRMPVLDVVDGLTVERDHVYVIPPNCTLGVHHRRLLLLERQEERGLHLPVDYFFKALAKDVGAQAIGVVLSGTASDGTQGLAAIKAAGGITFAQDEASAEHFGMPGSAIAAGCVDFVLSPGEIATELVRIVHHPYLHQPGYDSADELFANESELSKIFMILRARTGNDFTLYKRTTILRRIKRRMAVHKLDRVSDYVHYLQTQPTEVSRLFDDLLINVTGFFREPDAFETLREQVFPIIFDRLSSDSGGEFSARRRVRVWVPGCASGEEAYSLAILIIEYLGERAHGTTIQIFGTDIDVHAIDKARTGLFGDEIVTQLSPARLRRFFVKVAGGYQITKGIRDLCVFAVQNLVKDPPFSRLDLVSCRNLMIYLGLPLQKRALQTFHYALDANRFLMLGASESIGAQAELFALVDAKGKIYLKKSNAPRLDHGFMPPVFAAADEDSMVRRTRATRGPADLGEATDRLILKHYSPAGVVISSDLEVLHFRGETGPYLNPLPGAATLNLLKLARPELAFELRVGIQKTLATGEAVRQERVWLRHDGEETWVGIRVLPMDPDASTSGRMLILFEEQPVGEVDHAAAGIGETGDTAADARISALNRELTSTREYLQSIIGEQERINEELKAANEEIQSANEELQSTNEELETAKEELQSTNEELATVNDELENRNQDLGEANSDLTNLLASVNLPILILGPDLCIRQFTPQAQRLLNLIAGDLGRPIGNIKPNLEIPDLEERVHAVIDQVSVQEFELQDREGHWYSVRIRPYKSLENRIDGVVIAFIDVDVLKDSQRLSKALEQEQRLAALVRDADDAMTVHGFDGRILAWNPAAERSYGYLEPAALASRSEDLMPEDALAVHRAMIARMRNHERVEPFMTKRLTADGRHLRVLIHPTALLDANLQPYALATTERILTESSKN</sequence>
<evidence type="ECO:0000256" key="8">
    <source>
        <dbReference type="SAM" id="MobiDB-lite"/>
    </source>
</evidence>
<dbReference type="Pfam" id="PF00989">
    <property type="entry name" value="PAS"/>
    <property type="match status" value="1"/>
</dbReference>
<dbReference type="Gene3D" id="3.30.450.20">
    <property type="entry name" value="PAS domain"/>
    <property type="match status" value="2"/>
</dbReference>
<comment type="caution">
    <text evidence="12">The sequence shown here is derived from an EMBL/GenBank/DDBJ whole genome shotgun (WGS) entry which is preliminary data.</text>
</comment>
<keyword evidence="6" id="KW-0145">Chemotaxis</keyword>
<evidence type="ECO:0000259" key="10">
    <source>
        <dbReference type="PROSITE" id="PS50122"/>
    </source>
</evidence>
<dbReference type="InterPro" id="IPR000780">
    <property type="entry name" value="CheR_MeTrfase"/>
</dbReference>
<gene>
    <name evidence="12" type="ORF">CKO25_16060</name>
</gene>
<dbReference type="SUPFAM" id="SSF53335">
    <property type="entry name" value="S-adenosyl-L-methionine-dependent methyltransferases"/>
    <property type="match status" value="1"/>
</dbReference>
<dbReference type="InterPro" id="IPR013767">
    <property type="entry name" value="PAS_fold"/>
</dbReference>
<comment type="catalytic activity">
    <reaction evidence="1">
        <text>L-glutamyl-[protein] + S-adenosyl-L-methionine = [protein]-L-glutamate 5-O-methyl ester + S-adenosyl-L-homocysteine</text>
        <dbReference type="Rhea" id="RHEA:24452"/>
        <dbReference type="Rhea" id="RHEA-COMP:10208"/>
        <dbReference type="Rhea" id="RHEA-COMP:10311"/>
        <dbReference type="ChEBI" id="CHEBI:29973"/>
        <dbReference type="ChEBI" id="CHEBI:57856"/>
        <dbReference type="ChEBI" id="CHEBI:59789"/>
        <dbReference type="ChEBI" id="CHEBI:82795"/>
        <dbReference type="EC" id="2.1.1.80"/>
    </reaction>
</comment>
<dbReference type="InterPro" id="IPR035909">
    <property type="entry name" value="CheB_C"/>
</dbReference>
<feature type="active site" evidence="6">
    <location>
        <position position="176"/>
    </location>
</feature>
<evidence type="ECO:0000256" key="7">
    <source>
        <dbReference type="SAM" id="Coils"/>
    </source>
</evidence>
<proteinExistence type="predicted"/>
<keyword evidence="6" id="KW-0378">Hydrolase</keyword>
<dbReference type="CDD" id="cd16434">
    <property type="entry name" value="CheB-CheR_fusion"/>
    <property type="match status" value="1"/>
</dbReference>
<dbReference type="GO" id="GO:0008984">
    <property type="term" value="F:protein-glutamate methylesterase activity"/>
    <property type="evidence" value="ECO:0007669"/>
    <property type="project" value="InterPro"/>
</dbReference>
<dbReference type="Gene3D" id="3.40.50.180">
    <property type="entry name" value="Methylesterase CheB, C-terminal domain"/>
    <property type="match status" value="1"/>
</dbReference>
<evidence type="ECO:0000259" key="9">
    <source>
        <dbReference type="PROSITE" id="PS50112"/>
    </source>
</evidence>
<keyword evidence="3" id="KW-0489">Methyltransferase</keyword>
<dbReference type="GO" id="GO:0000156">
    <property type="term" value="F:phosphorelay response regulator activity"/>
    <property type="evidence" value="ECO:0007669"/>
    <property type="project" value="InterPro"/>
</dbReference>
<dbReference type="PROSITE" id="PS50123">
    <property type="entry name" value="CHER"/>
    <property type="match status" value="1"/>
</dbReference>
<evidence type="ECO:0000256" key="5">
    <source>
        <dbReference type="ARBA" id="ARBA00022691"/>
    </source>
</evidence>
<dbReference type="SUPFAM" id="SSF52738">
    <property type="entry name" value="Methylesterase CheB, C-terminal domain"/>
    <property type="match status" value="1"/>
</dbReference>
<dbReference type="InterPro" id="IPR050903">
    <property type="entry name" value="Bact_Chemotaxis_MeTrfase"/>
</dbReference>
<dbReference type="Proteomes" id="UP001138802">
    <property type="component" value="Unassembled WGS sequence"/>
</dbReference>
<keyword evidence="13" id="KW-1185">Reference proteome</keyword>
<feature type="domain" description="CheB-type methylesterase" evidence="10">
    <location>
        <begin position="45"/>
        <end position="234"/>
    </location>
</feature>
<feature type="region of interest" description="Disordered" evidence="8">
    <location>
        <begin position="1"/>
        <end position="23"/>
    </location>
</feature>
<dbReference type="InterPro" id="IPR022641">
    <property type="entry name" value="CheR_N"/>
</dbReference>
<dbReference type="Gene3D" id="3.40.50.150">
    <property type="entry name" value="Vaccinia Virus protein VP39"/>
    <property type="match status" value="1"/>
</dbReference>
<evidence type="ECO:0000313" key="13">
    <source>
        <dbReference type="Proteomes" id="UP001138802"/>
    </source>
</evidence>